<dbReference type="InterPro" id="IPR003594">
    <property type="entry name" value="HATPase_dom"/>
</dbReference>
<dbReference type="RefSeq" id="WP_338501715.1">
    <property type="nucleotide sequence ID" value="NZ_CP145607.1"/>
</dbReference>
<keyword evidence="2" id="KW-0067">ATP-binding</keyword>
<dbReference type="Proteomes" id="UP001382935">
    <property type="component" value="Chromosome"/>
</dbReference>
<evidence type="ECO:0000313" key="2">
    <source>
        <dbReference type="EMBL" id="WWM69556.1"/>
    </source>
</evidence>
<keyword evidence="2" id="KW-0547">Nucleotide-binding</keyword>
<dbReference type="Pfam" id="PF13589">
    <property type="entry name" value="HATPase_c_3"/>
    <property type="match status" value="1"/>
</dbReference>
<feature type="domain" description="Histidine kinase/HSP90-like ATPase" evidence="1">
    <location>
        <begin position="27"/>
        <end position="141"/>
    </location>
</feature>
<name>A0ABZ2G1B9_9SPHN</name>
<sequence length="564" mass="63219">MKKVAFLQPDPEQIRHQIRGILDSYSHDWDLLAELAQNAVDAIARERPVKGHVSLTVDAPNREISISDNGTGIDPAALGRLLGPFGSDKMRDPAQIGQKGVGLTFVIFSSSRFEIVTHHEGGSSKAVVTGARSWVDLEDDQELLVEVEDLQPSAKGITIRMKVADESHPLCTLSHAELEYLIRTRTALGNTAHIWGGSANCDLALTHTNLSGELRSVEIECEYMLPTSGLAPHDSISIPDFQTWLSEKDREDVEKRRKLKDKVVVTSGKVIQAGRTLNYWACFVPNRSIWQQLSARVGLGQSEDGKEEETDSEYRFYGGLVTSTKGMPTGISLELKPRGSAGYIPNFFIIIEDPSLSFDIGRKAIQGRQQGMLREIAYTQFREFIALASKYIGGSIGDAPSPYDREEIIEEIKSLPDLSSSVSKFVKRPNQQEATIAAMFYEQLGKGNLNNFEPYISGYRGKYDLYGRLEKKSFSVEFKFSLMGLFKDFSDERKLFSEIDVVVLWDIVEQDWKEVVRRGLELQKVQAGGLGQVETRFPVVHYRLYIDGSKPIEILCMRRMLLPE</sequence>
<reference evidence="2 3" key="1">
    <citation type="submission" date="2024-02" db="EMBL/GenBank/DDBJ databases">
        <title>Full genome sequence of Sphingomonas kaistensis.</title>
        <authorList>
            <person name="Poletto B.L."/>
            <person name="Silva G."/>
            <person name="Galante D."/>
            <person name="Campos K.R."/>
            <person name="Santos M.B.N."/>
            <person name="Sacchi C.T."/>
        </authorList>
    </citation>
    <scope>NUCLEOTIDE SEQUENCE [LARGE SCALE GENOMIC DNA]</scope>
    <source>
        <strain evidence="2 3">MA4R</strain>
    </source>
</reference>
<dbReference type="InterPro" id="IPR036890">
    <property type="entry name" value="HATPase_C_sf"/>
</dbReference>
<proteinExistence type="predicted"/>
<protein>
    <submittedName>
        <fullName evidence="2">ATP-binding protein</fullName>
    </submittedName>
</protein>
<dbReference type="SUPFAM" id="SSF55874">
    <property type="entry name" value="ATPase domain of HSP90 chaperone/DNA topoisomerase II/histidine kinase"/>
    <property type="match status" value="1"/>
</dbReference>
<gene>
    <name evidence="2" type="ORF">V6R86_02315</name>
</gene>
<dbReference type="GO" id="GO:0005524">
    <property type="term" value="F:ATP binding"/>
    <property type="evidence" value="ECO:0007669"/>
    <property type="project" value="UniProtKB-KW"/>
</dbReference>
<dbReference type="EMBL" id="CP145607">
    <property type="protein sequence ID" value="WWM69556.1"/>
    <property type="molecule type" value="Genomic_DNA"/>
</dbReference>
<dbReference type="SMART" id="SM00387">
    <property type="entry name" value="HATPase_c"/>
    <property type="match status" value="1"/>
</dbReference>
<evidence type="ECO:0000313" key="3">
    <source>
        <dbReference type="Proteomes" id="UP001382935"/>
    </source>
</evidence>
<evidence type="ECO:0000259" key="1">
    <source>
        <dbReference type="SMART" id="SM00387"/>
    </source>
</evidence>
<keyword evidence="3" id="KW-1185">Reference proteome</keyword>
<organism evidence="2 3">
    <name type="scientific">Sphingomonas kaistensis</name>
    <dbReference type="NCBI Taxonomy" id="298708"/>
    <lineage>
        <taxon>Bacteria</taxon>
        <taxon>Pseudomonadati</taxon>
        <taxon>Pseudomonadota</taxon>
        <taxon>Alphaproteobacteria</taxon>
        <taxon>Sphingomonadales</taxon>
        <taxon>Sphingomonadaceae</taxon>
        <taxon>Sphingomonas</taxon>
    </lineage>
</organism>
<dbReference type="Gene3D" id="3.30.565.10">
    <property type="entry name" value="Histidine kinase-like ATPase, C-terminal domain"/>
    <property type="match status" value="1"/>
</dbReference>
<accession>A0ABZ2G1B9</accession>